<organism evidence="14 15">
    <name type="scientific">Bermanella marisrubri</name>
    <dbReference type="NCBI Taxonomy" id="207949"/>
    <lineage>
        <taxon>Bacteria</taxon>
        <taxon>Pseudomonadati</taxon>
        <taxon>Pseudomonadota</taxon>
        <taxon>Gammaproteobacteria</taxon>
        <taxon>Oceanospirillales</taxon>
        <taxon>Oceanospirillaceae</taxon>
        <taxon>Bermanella</taxon>
    </lineage>
</organism>
<keyword evidence="15" id="KW-1185">Reference proteome</keyword>
<dbReference type="PRINTS" id="PR00126">
    <property type="entry name" value="ATPASEGAMMA"/>
</dbReference>
<comment type="function">
    <text evidence="1 13">Produces ATP from ADP in the presence of a proton gradient across the membrane. The gamma chain is believed to be important in regulating ATPase activity and the flow of protons through the CF(0) complex.</text>
</comment>
<evidence type="ECO:0000256" key="11">
    <source>
        <dbReference type="ARBA" id="ARBA00023196"/>
    </source>
</evidence>
<evidence type="ECO:0000313" key="15">
    <source>
        <dbReference type="Proteomes" id="UP000004263"/>
    </source>
</evidence>
<dbReference type="NCBIfam" id="NF004144">
    <property type="entry name" value="PRK05621.1-1"/>
    <property type="match status" value="1"/>
</dbReference>
<evidence type="ECO:0000256" key="9">
    <source>
        <dbReference type="ARBA" id="ARBA00023065"/>
    </source>
</evidence>
<evidence type="ECO:0000313" key="14">
    <source>
        <dbReference type="EMBL" id="EAT11277.1"/>
    </source>
</evidence>
<dbReference type="GO" id="GO:0005524">
    <property type="term" value="F:ATP binding"/>
    <property type="evidence" value="ECO:0007669"/>
    <property type="project" value="UniProtKB-UniRule"/>
</dbReference>
<dbReference type="GO" id="GO:0042777">
    <property type="term" value="P:proton motive force-driven plasma membrane ATP synthesis"/>
    <property type="evidence" value="ECO:0007669"/>
    <property type="project" value="UniProtKB-UniRule"/>
</dbReference>
<dbReference type="HAMAP" id="MF_00815">
    <property type="entry name" value="ATP_synth_gamma_bact"/>
    <property type="match status" value="1"/>
</dbReference>
<gene>
    <name evidence="13" type="primary">atpG</name>
    <name evidence="14" type="ORF">RED65_08474</name>
</gene>
<dbReference type="CDD" id="cd12151">
    <property type="entry name" value="F1-ATPase_gamma"/>
    <property type="match status" value="1"/>
</dbReference>
<dbReference type="HOGENOM" id="CLU_050669_0_1_6"/>
<dbReference type="FunFam" id="3.40.1380.10:FF:000006">
    <property type="entry name" value="ATP synthase gamma chain"/>
    <property type="match status" value="1"/>
</dbReference>
<keyword evidence="5 13" id="KW-0813">Transport</keyword>
<evidence type="ECO:0000256" key="3">
    <source>
        <dbReference type="ARBA" id="ARBA00007681"/>
    </source>
</evidence>
<dbReference type="Gene3D" id="1.10.287.80">
    <property type="entry name" value="ATP synthase, gamma subunit, helix hairpin domain"/>
    <property type="match status" value="2"/>
</dbReference>
<dbReference type="Proteomes" id="UP000004263">
    <property type="component" value="Unassembled WGS sequence"/>
</dbReference>
<dbReference type="OrthoDB" id="9812769at2"/>
<dbReference type="GO" id="GO:0005886">
    <property type="term" value="C:plasma membrane"/>
    <property type="evidence" value="ECO:0007669"/>
    <property type="project" value="UniProtKB-SubCell"/>
</dbReference>
<comment type="caution">
    <text evidence="14">The sequence shown here is derived from an EMBL/GenBank/DDBJ whole genome shotgun (WGS) entry which is preliminary data.</text>
</comment>
<evidence type="ECO:0000256" key="8">
    <source>
        <dbReference type="ARBA" id="ARBA00022781"/>
    </source>
</evidence>
<comment type="similarity">
    <text evidence="3 13">Belongs to the ATPase gamma chain family.</text>
</comment>
<evidence type="ECO:0000256" key="6">
    <source>
        <dbReference type="ARBA" id="ARBA00022475"/>
    </source>
</evidence>
<dbReference type="PROSITE" id="PS00153">
    <property type="entry name" value="ATPASE_GAMMA"/>
    <property type="match status" value="1"/>
</dbReference>
<dbReference type="NCBIfam" id="TIGR01146">
    <property type="entry name" value="ATPsyn_F1gamma"/>
    <property type="match status" value="1"/>
</dbReference>
<evidence type="ECO:0000256" key="1">
    <source>
        <dbReference type="ARBA" id="ARBA00003456"/>
    </source>
</evidence>
<evidence type="ECO:0000256" key="7">
    <source>
        <dbReference type="ARBA" id="ARBA00022519"/>
    </source>
</evidence>
<evidence type="ECO:0000256" key="2">
    <source>
        <dbReference type="ARBA" id="ARBA00004170"/>
    </source>
</evidence>
<dbReference type="GO" id="GO:0045259">
    <property type="term" value="C:proton-transporting ATP synthase complex"/>
    <property type="evidence" value="ECO:0007669"/>
    <property type="project" value="UniProtKB-KW"/>
</dbReference>
<keyword evidence="7" id="KW-0997">Cell inner membrane</keyword>
<evidence type="ECO:0000256" key="4">
    <source>
        <dbReference type="ARBA" id="ARBA00011648"/>
    </source>
</evidence>
<dbReference type="PANTHER" id="PTHR11693">
    <property type="entry name" value="ATP SYNTHASE GAMMA CHAIN"/>
    <property type="match status" value="1"/>
</dbReference>
<dbReference type="FunFam" id="1.10.287.80:FF:000005">
    <property type="entry name" value="ATP synthase gamma chain"/>
    <property type="match status" value="1"/>
</dbReference>
<evidence type="ECO:0000256" key="12">
    <source>
        <dbReference type="ARBA" id="ARBA00023310"/>
    </source>
</evidence>
<dbReference type="AlphaFoldDB" id="Q1MZ56"/>
<dbReference type="InterPro" id="IPR023632">
    <property type="entry name" value="ATP_synth_F1_gsu_CS"/>
</dbReference>
<keyword evidence="9 13" id="KW-0406">Ion transport</keyword>
<keyword evidence="8 13" id="KW-0375">Hydrogen ion transport</keyword>
<keyword evidence="12 13" id="KW-0066">ATP synthesis</keyword>
<protein>
    <recommendedName>
        <fullName evidence="13">ATP synthase gamma chain</fullName>
    </recommendedName>
    <alternativeName>
        <fullName evidence="13">ATP synthase F1 sector gamma subunit</fullName>
    </alternativeName>
    <alternativeName>
        <fullName evidence="13">F-ATPase gamma subunit</fullName>
    </alternativeName>
</protein>
<dbReference type="Gene3D" id="3.40.1380.10">
    <property type="match status" value="1"/>
</dbReference>
<evidence type="ECO:0000256" key="5">
    <source>
        <dbReference type="ARBA" id="ARBA00022448"/>
    </source>
</evidence>
<sequence>MAVGKEIKQKIGSINNTQKITSAMEMVAASKMRKAQDRMQTSRPYADKIRAVVGHMAHANSEYRHAYLQEREVKRVGYIVVTSDRGLCGGLNTNLLRSLVKDMQELHNKNVEIDICAIGQKGVSFFKSFGGNVIAAKTHLGDAPEAHELIGSVKVMLDSFNNGDIDRLYLAGNEFVNTMTQKPVVRQLLPLAADDDQGMKGQWDYIYEPDAEALLNEMLDRYIESQVYQAVVENTACEMAARMLAMKNATDNAGDIIKELNLLYNKARQAAITQEISEIVGGAAAV</sequence>
<dbReference type="RefSeq" id="WP_007019244.1">
    <property type="nucleotide sequence ID" value="NZ_CH724122.1"/>
</dbReference>
<dbReference type="EMBL" id="AAQH01000020">
    <property type="protein sequence ID" value="EAT11277.1"/>
    <property type="molecule type" value="Genomic_DNA"/>
</dbReference>
<proteinExistence type="inferred from homology"/>
<name>Q1MZ56_9GAMM</name>
<dbReference type="STRING" id="207949.RED65_08474"/>
<comment type="subunit">
    <text evidence="4 13">F-type ATPases have 2 components, CF(1) - the catalytic core - and CF(0) - the membrane proton channel. CF(1) has five subunits: alpha(3), beta(3), gamma(1), delta(1), epsilon(1). CF(0) has three main subunits: a, b and c.</text>
</comment>
<dbReference type="InterPro" id="IPR035968">
    <property type="entry name" value="ATP_synth_F1_ATPase_gsu"/>
</dbReference>
<keyword evidence="6 13" id="KW-1003">Cell membrane</keyword>
<dbReference type="SUPFAM" id="SSF52943">
    <property type="entry name" value="ATP synthase (F1-ATPase), gamma subunit"/>
    <property type="match status" value="1"/>
</dbReference>
<keyword evidence="10 13" id="KW-0472">Membrane</keyword>
<keyword evidence="11 13" id="KW-0139">CF(1)</keyword>
<reference evidence="14 15" key="1">
    <citation type="submission" date="2006-03" db="EMBL/GenBank/DDBJ databases">
        <authorList>
            <person name="Pinhassi J."/>
            <person name="Pedros-Alio C."/>
            <person name="Ferriera S."/>
            <person name="Johnson J."/>
            <person name="Kravitz S."/>
            <person name="Halpern A."/>
            <person name="Remington K."/>
            <person name="Beeson K."/>
            <person name="Tran B."/>
            <person name="Rogers Y.-H."/>
            <person name="Friedman R."/>
            <person name="Venter J.C."/>
        </authorList>
    </citation>
    <scope>NUCLEOTIDE SEQUENCE [LARGE SCALE GENOMIC DNA]</scope>
    <source>
        <strain evidence="14 15">RED65</strain>
    </source>
</reference>
<dbReference type="GO" id="GO:0046933">
    <property type="term" value="F:proton-transporting ATP synthase activity, rotational mechanism"/>
    <property type="evidence" value="ECO:0007669"/>
    <property type="project" value="UniProtKB-UniRule"/>
</dbReference>
<evidence type="ECO:0000256" key="13">
    <source>
        <dbReference type="HAMAP-Rule" id="MF_00815"/>
    </source>
</evidence>
<dbReference type="Pfam" id="PF00231">
    <property type="entry name" value="ATP-synt"/>
    <property type="match status" value="1"/>
</dbReference>
<comment type="subcellular location">
    <subcellularLocation>
        <location evidence="13">Cell membrane</location>
        <topology evidence="13">Peripheral membrane protein</topology>
    </subcellularLocation>
    <subcellularLocation>
        <location evidence="2">Membrane</location>
        <topology evidence="2">Peripheral membrane protein</topology>
    </subcellularLocation>
</comment>
<accession>Q1MZ56</accession>
<evidence type="ECO:0000256" key="10">
    <source>
        <dbReference type="ARBA" id="ARBA00023136"/>
    </source>
</evidence>
<dbReference type="PANTHER" id="PTHR11693:SF22">
    <property type="entry name" value="ATP SYNTHASE SUBUNIT GAMMA, MITOCHONDRIAL"/>
    <property type="match status" value="1"/>
</dbReference>
<dbReference type="InterPro" id="IPR000131">
    <property type="entry name" value="ATP_synth_F1_gsu"/>
</dbReference>